<keyword evidence="4" id="KW-0057">Aromatic amino acid biosynthesis</keyword>
<accession>A0ABU2ZPQ4</accession>
<evidence type="ECO:0000256" key="3">
    <source>
        <dbReference type="ARBA" id="ARBA00022822"/>
    </source>
</evidence>
<dbReference type="InterPro" id="IPR005940">
    <property type="entry name" value="Anthranilate_Pribosyl_Tfrase"/>
</dbReference>
<comment type="caution">
    <text evidence="7">The sequence shown here is derived from an EMBL/GenBank/DDBJ whole genome shotgun (WGS) entry which is preliminary data.</text>
</comment>
<evidence type="ECO:0000256" key="4">
    <source>
        <dbReference type="HAMAP-Rule" id="MF_00211"/>
    </source>
</evidence>
<protein>
    <recommendedName>
        <fullName evidence="4">Anthranilate phosphoribosyltransferase</fullName>
        <ecNumber evidence="4">2.4.2.18</ecNumber>
    </recommendedName>
</protein>
<keyword evidence="2 4" id="KW-0808">Transferase</keyword>
<dbReference type="Gene3D" id="1.20.970.10">
    <property type="entry name" value="Transferase, Pyrimidine Nucleoside Phosphorylase, Chain C"/>
    <property type="match status" value="1"/>
</dbReference>
<evidence type="ECO:0000259" key="6">
    <source>
        <dbReference type="Pfam" id="PF02885"/>
    </source>
</evidence>
<comment type="similarity">
    <text evidence="4">Belongs to the anthranilate phosphoribosyltransferase family.</text>
</comment>
<keyword evidence="3 4" id="KW-0822">Tryptophan biosynthesis</keyword>
<dbReference type="PANTHER" id="PTHR43285">
    <property type="entry name" value="ANTHRANILATE PHOSPHORIBOSYLTRANSFERASE"/>
    <property type="match status" value="1"/>
</dbReference>
<comment type="cofactor">
    <cofactor evidence="4">
        <name>Mg(2+)</name>
        <dbReference type="ChEBI" id="CHEBI:18420"/>
    </cofactor>
    <text evidence="4">Binds 2 magnesium ions per monomer.</text>
</comment>
<name>A0ABU2ZPQ4_9ALTE</name>
<dbReference type="SUPFAM" id="SSF52418">
    <property type="entry name" value="Nucleoside phosphorylase/phosphoribosyltransferase catalytic domain"/>
    <property type="match status" value="1"/>
</dbReference>
<comment type="catalytic activity">
    <reaction evidence="4">
        <text>N-(5-phospho-beta-D-ribosyl)anthranilate + diphosphate = 5-phospho-alpha-D-ribose 1-diphosphate + anthranilate</text>
        <dbReference type="Rhea" id="RHEA:11768"/>
        <dbReference type="ChEBI" id="CHEBI:16567"/>
        <dbReference type="ChEBI" id="CHEBI:18277"/>
        <dbReference type="ChEBI" id="CHEBI:33019"/>
        <dbReference type="ChEBI" id="CHEBI:58017"/>
        <dbReference type="EC" id="2.4.2.18"/>
    </reaction>
</comment>
<feature type="binding site" evidence="4">
    <location>
        <position position="79"/>
    </location>
    <ligand>
        <name>5-phospho-alpha-D-ribose 1-diphosphate</name>
        <dbReference type="ChEBI" id="CHEBI:58017"/>
    </ligand>
</feature>
<keyword evidence="1 4" id="KW-0328">Glycosyltransferase</keyword>
<feature type="binding site" evidence="4">
    <location>
        <position position="224"/>
    </location>
    <ligand>
        <name>Mg(2+)</name>
        <dbReference type="ChEBI" id="CHEBI:18420"/>
        <label>2</label>
    </ligand>
</feature>
<organism evidence="7 8">
    <name type="scientific">Glaciecola petra</name>
    <dbReference type="NCBI Taxonomy" id="3075602"/>
    <lineage>
        <taxon>Bacteria</taxon>
        <taxon>Pseudomonadati</taxon>
        <taxon>Pseudomonadota</taxon>
        <taxon>Gammaproteobacteria</taxon>
        <taxon>Alteromonadales</taxon>
        <taxon>Alteromonadaceae</taxon>
        <taxon>Glaciecola</taxon>
    </lineage>
</organism>
<feature type="domain" description="Glycosyl transferase family 3 N-terminal" evidence="6">
    <location>
        <begin position="4"/>
        <end position="64"/>
    </location>
</feature>
<dbReference type="InterPro" id="IPR035902">
    <property type="entry name" value="Nuc_phospho_transferase"/>
</dbReference>
<evidence type="ECO:0000256" key="1">
    <source>
        <dbReference type="ARBA" id="ARBA00022676"/>
    </source>
</evidence>
<keyword evidence="4" id="KW-0460">Magnesium</keyword>
<comment type="caution">
    <text evidence="4">Lacks conserved residue(s) required for the propagation of feature annotation.</text>
</comment>
<comment type="function">
    <text evidence="4">Catalyzes the transfer of the phosphoribosyl group of 5-phosphorylribose-1-pyrophosphate (PRPP) to anthranilate to yield N-(5'-phosphoribosyl)-anthranilate (PRA).</text>
</comment>
<evidence type="ECO:0000259" key="5">
    <source>
        <dbReference type="Pfam" id="PF00591"/>
    </source>
</evidence>
<dbReference type="RefSeq" id="WP_311368064.1">
    <property type="nucleotide sequence ID" value="NZ_JAVRHX010000001.1"/>
</dbReference>
<keyword evidence="4" id="KW-0028">Amino-acid biosynthesis</keyword>
<sequence>MHSMLEQLYAHEGLTFAQSHQLFNLVMQGELDNTSLSALLVALKMKGESSQEIAGAASAMRENALAFDRPDYAFSDLVGTGGDGHNTINISSAAAVVAASCGIKVAKHGNRSVSSKSGSSDLFAGFGMKLDMSPKTARQCLDDANLCFLAAPTYHLGMKYVMPIRTTLKTRTIFNVLGPLANPANPTHGIYGVYTPELLDVYADTLLQMGHQNALVVHGSGLDEIALHGPSQARYVHGGKITSIDFSPADFGLAESPLSAIEGGEPSFNVAAIQKVFAGKGDSAHVNAIAMNAAALLWLHQPDKSFAAHTSIILDAIAKAMPLDTISKAATLSQGVS</sequence>
<feature type="domain" description="Glycosyl transferase family 3" evidence="5">
    <location>
        <begin position="74"/>
        <end position="317"/>
    </location>
</feature>
<dbReference type="InterPro" id="IPR036320">
    <property type="entry name" value="Glycosyl_Trfase_fam3_N_dom_sf"/>
</dbReference>
<feature type="binding site" evidence="4">
    <location>
        <begin position="82"/>
        <end position="83"/>
    </location>
    <ligand>
        <name>5-phospho-alpha-D-ribose 1-diphosphate</name>
        <dbReference type="ChEBI" id="CHEBI:58017"/>
    </ligand>
</feature>
<comment type="subunit">
    <text evidence="4">Homodimer.</text>
</comment>
<dbReference type="GO" id="GO:0004048">
    <property type="term" value="F:anthranilate phosphoribosyltransferase activity"/>
    <property type="evidence" value="ECO:0007669"/>
    <property type="project" value="UniProtKB-EC"/>
</dbReference>
<feature type="binding site" evidence="4">
    <location>
        <position position="223"/>
    </location>
    <ligand>
        <name>Mg(2+)</name>
        <dbReference type="ChEBI" id="CHEBI:18420"/>
        <label>2</label>
    </ligand>
</feature>
<feature type="binding site" evidence="4">
    <location>
        <position position="91"/>
    </location>
    <ligand>
        <name>Mg(2+)</name>
        <dbReference type="ChEBI" id="CHEBI:18420"/>
        <label>1</label>
    </ligand>
</feature>
<gene>
    <name evidence="4 7" type="primary">trpD</name>
    <name evidence="7" type="ORF">RM552_07055</name>
</gene>
<dbReference type="SUPFAM" id="SSF47648">
    <property type="entry name" value="Nucleoside phosphorylase/phosphoribosyltransferase N-terminal domain"/>
    <property type="match status" value="1"/>
</dbReference>
<reference evidence="7 8" key="1">
    <citation type="submission" date="2023-09" db="EMBL/GenBank/DDBJ databases">
        <authorList>
            <person name="Rey-Velasco X."/>
        </authorList>
    </citation>
    <scope>NUCLEOTIDE SEQUENCE [LARGE SCALE GENOMIC DNA]</scope>
    <source>
        <strain evidence="7 8">P117</strain>
    </source>
</reference>
<evidence type="ECO:0000256" key="2">
    <source>
        <dbReference type="ARBA" id="ARBA00022679"/>
    </source>
</evidence>
<feature type="binding site" evidence="4">
    <location>
        <position position="79"/>
    </location>
    <ligand>
        <name>anthranilate</name>
        <dbReference type="ChEBI" id="CHEBI:16567"/>
        <label>1</label>
    </ligand>
</feature>
<dbReference type="HAMAP" id="MF_00211">
    <property type="entry name" value="TrpD"/>
    <property type="match status" value="1"/>
</dbReference>
<feature type="binding site" evidence="4">
    <location>
        <begin position="107"/>
        <end position="115"/>
    </location>
    <ligand>
        <name>5-phospho-alpha-D-ribose 1-diphosphate</name>
        <dbReference type="ChEBI" id="CHEBI:58017"/>
    </ligand>
</feature>
<comment type="pathway">
    <text evidence="4">Amino-acid biosynthesis; L-tryptophan biosynthesis; L-tryptophan from chorismate: step 2/5.</text>
</comment>
<dbReference type="EMBL" id="JAVRHX010000001">
    <property type="protein sequence ID" value="MDT0594597.1"/>
    <property type="molecule type" value="Genomic_DNA"/>
</dbReference>
<dbReference type="NCBIfam" id="TIGR01245">
    <property type="entry name" value="trpD"/>
    <property type="match status" value="1"/>
</dbReference>
<evidence type="ECO:0000313" key="7">
    <source>
        <dbReference type="EMBL" id="MDT0594597.1"/>
    </source>
</evidence>
<feature type="binding site" evidence="4">
    <location>
        <position position="224"/>
    </location>
    <ligand>
        <name>Mg(2+)</name>
        <dbReference type="ChEBI" id="CHEBI:18420"/>
        <label>1</label>
    </ligand>
</feature>
<feature type="binding site" evidence="4">
    <location>
        <position position="119"/>
    </location>
    <ligand>
        <name>5-phospho-alpha-D-ribose 1-diphosphate</name>
        <dbReference type="ChEBI" id="CHEBI:58017"/>
    </ligand>
</feature>
<keyword evidence="8" id="KW-1185">Reference proteome</keyword>
<feature type="binding site" evidence="4">
    <location>
        <position position="87"/>
    </location>
    <ligand>
        <name>5-phospho-alpha-D-ribose 1-diphosphate</name>
        <dbReference type="ChEBI" id="CHEBI:58017"/>
    </ligand>
</feature>
<evidence type="ECO:0000313" key="8">
    <source>
        <dbReference type="Proteomes" id="UP001253545"/>
    </source>
</evidence>
<dbReference type="Gene3D" id="3.40.1030.10">
    <property type="entry name" value="Nucleoside phosphorylase/phosphoribosyltransferase catalytic domain"/>
    <property type="match status" value="1"/>
</dbReference>
<proteinExistence type="inferred from homology"/>
<dbReference type="InterPro" id="IPR017459">
    <property type="entry name" value="Glycosyl_Trfase_fam3_N_dom"/>
</dbReference>
<keyword evidence="4" id="KW-0479">Metal-binding</keyword>
<dbReference type="InterPro" id="IPR000312">
    <property type="entry name" value="Glycosyl_Trfase_fam3"/>
</dbReference>
<feature type="binding site" evidence="4">
    <location>
        <position position="165"/>
    </location>
    <ligand>
        <name>anthranilate</name>
        <dbReference type="ChEBI" id="CHEBI:16567"/>
        <label>2</label>
    </ligand>
</feature>
<dbReference type="Pfam" id="PF00591">
    <property type="entry name" value="Glycos_transf_3"/>
    <property type="match status" value="1"/>
</dbReference>
<dbReference type="Proteomes" id="UP001253545">
    <property type="component" value="Unassembled WGS sequence"/>
</dbReference>
<feature type="binding site" evidence="4">
    <location>
        <begin position="89"/>
        <end position="92"/>
    </location>
    <ligand>
        <name>5-phospho-alpha-D-ribose 1-diphosphate</name>
        <dbReference type="ChEBI" id="CHEBI:58017"/>
    </ligand>
</feature>
<dbReference type="Pfam" id="PF02885">
    <property type="entry name" value="Glycos_trans_3N"/>
    <property type="match status" value="1"/>
</dbReference>
<dbReference type="PANTHER" id="PTHR43285:SF2">
    <property type="entry name" value="ANTHRANILATE PHOSPHORIBOSYLTRANSFERASE"/>
    <property type="match status" value="1"/>
</dbReference>
<dbReference type="EC" id="2.4.2.18" evidence="4"/>
<feature type="binding site" evidence="4">
    <location>
        <position position="110"/>
    </location>
    <ligand>
        <name>anthranilate</name>
        <dbReference type="ChEBI" id="CHEBI:16567"/>
        <label>1</label>
    </ligand>
</feature>